<evidence type="ECO:0000313" key="2">
    <source>
        <dbReference type="Proteomes" id="UP000019251"/>
    </source>
</evidence>
<organism evidence="1 2">
    <name type="scientific">Listeria grayi FSL F6-1183</name>
    <dbReference type="NCBI Taxonomy" id="1265827"/>
    <lineage>
        <taxon>Bacteria</taxon>
        <taxon>Bacillati</taxon>
        <taxon>Bacillota</taxon>
        <taxon>Bacilli</taxon>
        <taxon>Bacillales</taxon>
        <taxon>Listeriaceae</taxon>
        <taxon>Listeria</taxon>
    </lineage>
</organism>
<accession>A0A829R3T0</accession>
<dbReference type="AlphaFoldDB" id="A0A829R3T0"/>
<evidence type="ECO:0000313" key="1">
    <source>
        <dbReference type="EMBL" id="EUJ26224.1"/>
    </source>
</evidence>
<gene>
    <name evidence="1" type="ORF">LMUR_13509</name>
</gene>
<sequence>MESYTLPPDFAVDKAFPEGNYLKVLFIALDI</sequence>
<name>A0A829R3T0_LISGR</name>
<protein>
    <submittedName>
        <fullName evidence="1">S-adenosylmethionine</fullName>
    </submittedName>
</protein>
<reference evidence="1 2" key="1">
    <citation type="submission" date="2012-12" db="EMBL/GenBank/DDBJ databases">
        <title>Novel taxa of Listeriaceae from agricultural environments in the United States.</title>
        <authorList>
            <person name="den Bakker H.C."/>
            <person name="Allred A."/>
            <person name="Warchocki S."/>
            <person name="Wright E.M."/>
            <person name="Burrell A."/>
            <person name="Nightingale K.K."/>
            <person name="Kephart D."/>
            <person name="Wiedmann M."/>
        </authorList>
    </citation>
    <scope>NUCLEOTIDE SEQUENCE [LARGE SCALE GENOMIC DNA]</scope>
    <source>
        <strain evidence="1 2">FSL F6-1183</strain>
    </source>
</reference>
<comment type="caution">
    <text evidence="1">The sequence shown here is derived from an EMBL/GenBank/DDBJ whole genome shotgun (WGS) entry which is preliminary data.</text>
</comment>
<dbReference type="Proteomes" id="UP000019251">
    <property type="component" value="Unassembled WGS sequence"/>
</dbReference>
<proteinExistence type="predicted"/>
<dbReference type="EMBL" id="AODG01000018">
    <property type="protein sequence ID" value="EUJ26224.1"/>
    <property type="molecule type" value="Genomic_DNA"/>
</dbReference>